<evidence type="ECO:0000313" key="1">
    <source>
        <dbReference type="EMBL" id="CDW31804.1"/>
    </source>
</evidence>
<dbReference type="AlphaFoldDB" id="A0A0K2U0K3"/>
<protein>
    <submittedName>
        <fullName evidence="1">Uncharacterized protein</fullName>
    </submittedName>
</protein>
<dbReference type="EMBL" id="HACA01014443">
    <property type="protein sequence ID" value="CDW31804.1"/>
    <property type="molecule type" value="Transcribed_RNA"/>
</dbReference>
<reference evidence="1" key="1">
    <citation type="submission" date="2014-05" db="EMBL/GenBank/DDBJ databases">
        <authorList>
            <person name="Chronopoulou M."/>
        </authorList>
    </citation>
    <scope>NUCLEOTIDE SEQUENCE</scope>
    <source>
        <tissue evidence="1">Whole organism</tissue>
    </source>
</reference>
<feature type="non-terminal residue" evidence="1">
    <location>
        <position position="1"/>
    </location>
</feature>
<accession>A0A0K2U0K3</accession>
<organism evidence="1">
    <name type="scientific">Lepeophtheirus salmonis</name>
    <name type="common">Salmon louse</name>
    <name type="synonym">Caligus salmonis</name>
    <dbReference type="NCBI Taxonomy" id="72036"/>
    <lineage>
        <taxon>Eukaryota</taxon>
        <taxon>Metazoa</taxon>
        <taxon>Ecdysozoa</taxon>
        <taxon>Arthropoda</taxon>
        <taxon>Crustacea</taxon>
        <taxon>Multicrustacea</taxon>
        <taxon>Hexanauplia</taxon>
        <taxon>Copepoda</taxon>
        <taxon>Siphonostomatoida</taxon>
        <taxon>Caligidae</taxon>
        <taxon>Lepeophtheirus</taxon>
    </lineage>
</organism>
<proteinExistence type="predicted"/>
<name>A0A0K2U0K3_LEPSM</name>
<sequence>NFQFDVLYRPLKKKDRFLQNTQPLIHYDLNIKKRGGSKTSVVHALCITLVTSI</sequence>